<name>A0A839QSW3_9MICO</name>
<sequence length="363" mass="38462">MRLSDLTTLRIGGEIDEVIDARTPEEIIDAVRTADEAGQPLLVLGGGSNLVASDAPFRGTVVRTLPPAEPAQVRPIIITTEDRGDIDGLAITHAAGTVWDDAVRHAIEHGASGTEALSGIPGSVGATPIQNVGAYGQDVSATIAEVEVWDRHDCARRVLTPAELAFGYRMSVLKATPYTGGTPSATNRWVVLSVTFHQEKSDLSAPIRYPELAGRLGVEVGERAPSAEVREAVLQIRGSKGMVLDEADHDTWSAGSFFTNPILTAEQAAALPDGAPQFPAGDGRIKSSAAWLISHAGIDRGFTLQADGEVRASVSTKHSLALTNRGGASSEDIRLLAREVQRRVQDHFGIALEPEPVRLGLDL</sequence>
<comment type="caution">
    <text evidence="19">The sequence shown here is derived from an EMBL/GenBank/DDBJ whole genome shotgun (WGS) entry which is preliminary data.</text>
</comment>
<dbReference type="Gene3D" id="3.30.465.10">
    <property type="match status" value="1"/>
</dbReference>
<reference evidence="19 20" key="1">
    <citation type="submission" date="2020-08" db="EMBL/GenBank/DDBJ databases">
        <title>Sequencing the genomes of 1000 actinobacteria strains.</title>
        <authorList>
            <person name="Klenk H.-P."/>
        </authorList>
    </citation>
    <scope>NUCLEOTIDE SEQUENCE [LARGE SCALE GENOMIC DNA]</scope>
    <source>
        <strain evidence="19 20">DSM 23040</strain>
    </source>
</reference>
<accession>A0A839QSW3</accession>
<evidence type="ECO:0000256" key="5">
    <source>
        <dbReference type="ARBA" id="ARBA00010485"/>
    </source>
</evidence>
<evidence type="ECO:0000256" key="6">
    <source>
        <dbReference type="ARBA" id="ARBA00022490"/>
    </source>
</evidence>
<dbReference type="InterPro" id="IPR016169">
    <property type="entry name" value="FAD-bd_PCMH_sub2"/>
</dbReference>
<dbReference type="InterPro" id="IPR016167">
    <property type="entry name" value="FAD-bd_PCMH_sub1"/>
</dbReference>
<comment type="subcellular location">
    <subcellularLocation>
        <location evidence="3 17">Cytoplasm</location>
    </subcellularLocation>
</comment>
<evidence type="ECO:0000256" key="8">
    <source>
        <dbReference type="ARBA" id="ARBA00022630"/>
    </source>
</evidence>
<dbReference type="SUPFAM" id="SSF56176">
    <property type="entry name" value="FAD-binding/transporter-associated domain-like"/>
    <property type="match status" value="1"/>
</dbReference>
<dbReference type="GO" id="GO:0005829">
    <property type="term" value="C:cytosol"/>
    <property type="evidence" value="ECO:0007669"/>
    <property type="project" value="TreeGrafter"/>
</dbReference>
<dbReference type="PROSITE" id="PS51387">
    <property type="entry name" value="FAD_PCMH"/>
    <property type="match status" value="1"/>
</dbReference>
<evidence type="ECO:0000256" key="12">
    <source>
        <dbReference type="ARBA" id="ARBA00022984"/>
    </source>
</evidence>
<dbReference type="PANTHER" id="PTHR21071">
    <property type="entry name" value="UDP-N-ACETYLENOLPYRUVOYLGLUCOSAMINE REDUCTASE"/>
    <property type="match status" value="1"/>
</dbReference>
<keyword evidence="13 17" id="KW-0560">Oxidoreductase</keyword>
<evidence type="ECO:0000256" key="3">
    <source>
        <dbReference type="ARBA" id="ARBA00004496"/>
    </source>
</evidence>
<comment type="similarity">
    <text evidence="5 17">Belongs to the MurB family.</text>
</comment>
<dbReference type="InterPro" id="IPR006094">
    <property type="entry name" value="Oxid_FAD_bind_N"/>
</dbReference>
<dbReference type="GO" id="GO:0071555">
    <property type="term" value="P:cell wall organization"/>
    <property type="evidence" value="ECO:0007669"/>
    <property type="project" value="UniProtKB-KW"/>
</dbReference>
<keyword evidence="15 17" id="KW-0961">Cell wall biogenesis/degradation</keyword>
<dbReference type="Pfam" id="PF01565">
    <property type="entry name" value="FAD_binding_4"/>
    <property type="match status" value="1"/>
</dbReference>
<dbReference type="GO" id="GO:0051301">
    <property type="term" value="P:cell division"/>
    <property type="evidence" value="ECO:0007669"/>
    <property type="project" value="UniProtKB-KW"/>
</dbReference>
<proteinExistence type="inferred from homology"/>
<evidence type="ECO:0000256" key="4">
    <source>
        <dbReference type="ARBA" id="ARBA00004752"/>
    </source>
</evidence>
<dbReference type="NCBIfam" id="NF010478">
    <property type="entry name" value="PRK13903.1"/>
    <property type="match status" value="1"/>
</dbReference>
<dbReference type="UniPathway" id="UPA00219"/>
<keyword evidence="11 17" id="KW-0133">Cell shape</keyword>
<keyword evidence="7 17" id="KW-0132">Cell division</keyword>
<dbReference type="GO" id="GO:0071949">
    <property type="term" value="F:FAD binding"/>
    <property type="evidence" value="ECO:0007669"/>
    <property type="project" value="InterPro"/>
</dbReference>
<dbReference type="RefSeq" id="WP_183373591.1">
    <property type="nucleotide sequence ID" value="NZ_CBCSFZ010000003.1"/>
</dbReference>
<comment type="cofactor">
    <cofactor evidence="1 17">
        <name>FAD</name>
        <dbReference type="ChEBI" id="CHEBI:57692"/>
    </cofactor>
</comment>
<dbReference type="InterPro" id="IPR036318">
    <property type="entry name" value="FAD-bd_PCMH-like_sf"/>
</dbReference>
<comment type="function">
    <text evidence="2 17">Cell wall formation.</text>
</comment>
<keyword evidence="12 17" id="KW-0573">Peptidoglycan synthesis</keyword>
<dbReference type="SUPFAM" id="SSF56194">
    <property type="entry name" value="Uridine diphospho-N-Acetylenolpyruvylglucosamine reductase, MurB, C-terminal domain"/>
    <property type="match status" value="1"/>
</dbReference>
<dbReference type="AlphaFoldDB" id="A0A839QSW3"/>
<dbReference type="GO" id="GO:0009252">
    <property type="term" value="P:peptidoglycan biosynthetic process"/>
    <property type="evidence" value="ECO:0007669"/>
    <property type="project" value="UniProtKB-UniRule"/>
</dbReference>
<dbReference type="InterPro" id="IPR036635">
    <property type="entry name" value="MurB_C_sf"/>
</dbReference>
<evidence type="ECO:0000256" key="10">
    <source>
        <dbReference type="ARBA" id="ARBA00022857"/>
    </source>
</evidence>
<feature type="active site" description="Proton donor" evidence="17">
    <location>
        <position position="256"/>
    </location>
</feature>
<protein>
    <recommendedName>
        <fullName evidence="17">UDP-N-acetylenolpyruvoylglucosamine reductase</fullName>
        <ecNumber evidence="17">1.3.1.98</ecNumber>
    </recommendedName>
    <alternativeName>
        <fullName evidence="17">UDP-N-acetylmuramate dehydrogenase</fullName>
    </alternativeName>
</protein>
<evidence type="ECO:0000256" key="13">
    <source>
        <dbReference type="ARBA" id="ARBA00023002"/>
    </source>
</evidence>
<dbReference type="HAMAP" id="MF_00037">
    <property type="entry name" value="MurB"/>
    <property type="match status" value="1"/>
</dbReference>
<evidence type="ECO:0000256" key="17">
    <source>
        <dbReference type="HAMAP-Rule" id="MF_00037"/>
    </source>
</evidence>
<dbReference type="InterPro" id="IPR003170">
    <property type="entry name" value="MurB"/>
</dbReference>
<dbReference type="Gene3D" id="3.30.43.10">
    <property type="entry name" value="Uridine Diphospho-n-acetylenolpyruvylglucosamine Reductase, domain 2"/>
    <property type="match status" value="1"/>
</dbReference>
<evidence type="ECO:0000256" key="11">
    <source>
        <dbReference type="ARBA" id="ARBA00022960"/>
    </source>
</evidence>
<comment type="catalytic activity">
    <reaction evidence="16 17">
        <text>UDP-N-acetyl-alpha-D-muramate + NADP(+) = UDP-N-acetyl-3-O-(1-carboxyvinyl)-alpha-D-glucosamine + NADPH + H(+)</text>
        <dbReference type="Rhea" id="RHEA:12248"/>
        <dbReference type="ChEBI" id="CHEBI:15378"/>
        <dbReference type="ChEBI" id="CHEBI:57783"/>
        <dbReference type="ChEBI" id="CHEBI:58349"/>
        <dbReference type="ChEBI" id="CHEBI:68483"/>
        <dbReference type="ChEBI" id="CHEBI:70757"/>
        <dbReference type="EC" id="1.3.1.98"/>
    </reaction>
</comment>
<dbReference type="InterPro" id="IPR016166">
    <property type="entry name" value="FAD-bd_PCMH"/>
</dbReference>
<feature type="active site" evidence="17">
    <location>
        <position position="169"/>
    </location>
</feature>
<evidence type="ECO:0000313" key="20">
    <source>
        <dbReference type="Proteomes" id="UP000568050"/>
    </source>
</evidence>
<dbReference type="GO" id="GO:0008762">
    <property type="term" value="F:UDP-N-acetylmuramate dehydrogenase activity"/>
    <property type="evidence" value="ECO:0007669"/>
    <property type="project" value="UniProtKB-UniRule"/>
</dbReference>
<dbReference type="Pfam" id="PF02873">
    <property type="entry name" value="MurB_C"/>
    <property type="match status" value="1"/>
</dbReference>
<keyword evidence="8 17" id="KW-0285">Flavoprotein</keyword>
<dbReference type="PANTHER" id="PTHR21071:SF4">
    <property type="entry name" value="UDP-N-ACETYLENOLPYRUVOYLGLUCOSAMINE REDUCTASE"/>
    <property type="match status" value="1"/>
</dbReference>
<dbReference type="Proteomes" id="UP000568050">
    <property type="component" value="Unassembled WGS sequence"/>
</dbReference>
<dbReference type="InterPro" id="IPR011601">
    <property type="entry name" value="MurB_C"/>
</dbReference>
<evidence type="ECO:0000256" key="1">
    <source>
        <dbReference type="ARBA" id="ARBA00001974"/>
    </source>
</evidence>
<comment type="pathway">
    <text evidence="4 17">Cell wall biogenesis; peptidoglycan biosynthesis.</text>
</comment>
<feature type="domain" description="FAD-binding PCMH-type" evidence="18">
    <location>
        <begin position="11"/>
        <end position="201"/>
    </location>
</feature>
<dbReference type="EC" id="1.3.1.98" evidence="17"/>
<organism evidence="19 20">
    <name type="scientific">Helcobacillus massiliensis</name>
    <dbReference type="NCBI Taxonomy" id="521392"/>
    <lineage>
        <taxon>Bacteria</taxon>
        <taxon>Bacillati</taxon>
        <taxon>Actinomycetota</taxon>
        <taxon>Actinomycetes</taxon>
        <taxon>Micrococcales</taxon>
        <taxon>Dermabacteraceae</taxon>
        <taxon>Helcobacillus</taxon>
    </lineage>
</organism>
<evidence type="ECO:0000256" key="15">
    <source>
        <dbReference type="ARBA" id="ARBA00023316"/>
    </source>
</evidence>
<evidence type="ECO:0000313" key="19">
    <source>
        <dbReference type="EMBL" id="MBB3021919.1"/>
    </source>
</evidence>
<evidence type="ECO:0000256" key="9">
    <source>
        <dbReference type="ARBA" id="ARBA00022827"/>
    </source>
</evidence>
<keyword evidence="20" id="KW-1185">Reference proteome</keyword>
<evidence type="ECO:0000256" key="14">
    <source>
        <dbReference type="ARBA" id="ARBA00023306"/>
    </source>
</evidence>
<keyword evidence="6 17" id="KW-0963">Cytoplasm</keyword>
<dbReference type="Gene3D" id="3.90.78.10">
    <property type="entry name" value="UDP-N-acetylenolpyruvoylglucosamine reductase, C-terminal domain"/>
    <property type="match status" value="1"/>
</dbReference>
<evidence type="ECO:0000256" key="2">
    <source>
        <dbReference type="ARBA" id="ARBA00003921"/>
    </source>
</evidence>
<evidence type="ECO:0000256" key="16">
    <source>
        <dbReference type="ARBA" id="ARBA00048914"/>
    </source>
</evidence>
<keyword evidence="9 17" id="KW-0274">FAD</keyword>
<feature type="active site" evidence="17">
    <location>
        <position position="355"/>
    </location>
</feature>
<evidence type="ECO:0000256" key="7">
    <source>
        <dbReference type="ARBA" id="ARBA00022618"/>
    </source>
</evidence>
<gene>
    <name evidence="17" type="primary">murB</name>
    <name evidence="19" type="ORF">FHX50_000167</name>
</gene>
<evidence type="ECO:0000259" key="18">
    <source>
        <dbReference type="PROSITE" id="PS51387"/>
    </source>
</evidence>
<keyword evidence="10 17" id="KW-0521">NADP</keyword>
<keyword evidence="14 17" id="KW-0131">Cell cycle</keyword>
<dbReference type="EMBL" id="JACHWP010000001">
    <property type="protein sequence ID" value="MBB3021919.1"/>
    <property type="molecule type" value="Genomic_DNA"/>
</dbReference>
<dbReference type="GO" id="GO:0008360">
    <property type="term" value="P:regulation of cell shape"/>
    <property type="evidence" value="ECO:0007669"/>
    <property type="project" value="UniProtKB-KW"/>
</dbReference>